<feature type="non-terminal residue" evidence="14">
    <location>
        <position position="1"/>
    </location>
</feature>
<feature type="transmembrane region" description="Helical" evidence="12">
    <location>
        <begin position="91"/>
        <end position="110"/>
    </location>
</feature>
<evidence type="ECO:0000256" key="10">
    <source>
        <dbReference type="ARBA" id="ARBA00023180"/>
    </source>
</evidence>
<evidence type="ECO:0000256" key="12">
    <source>
        <dbReference type="SAM" id="Phobius"/>
    </source>
</evidence>
<keyword evidence="9 12" id="KW-0472">Membrane</keyword>
<keyword evidence="7" id="KW-0560">Oxidoreductase</keyword>
<evidence type="ECO:0000313" key="14">
    <source>
        <dbReference type="EMBL" id="KAE8248199.1"/>
    </source>
</evidence>
<keyword evidence="6 12" id="KW-1133">Transmembrane helix</keyword>
<dbReference type="GO" id="GO:0000293">
    <property type="term" value="F:ferric-chelate reductase activity"/>
    <property type="evidence" value="ECO:0007669"/>
    <property type="project" value="UniProtKB-ARBA"/>
</dbReference>
<evidence type="ECO:0000256" key="2">
    <source>
        <dbReference type="ARBA" id="ARBA00006278"/>
    </source>
</evidence>
<keyword evidence="10" id="KW-0325">Glycoprotein</keyword>
<dbReference type="InterPro" id="IPR039261">
    <property type="entry name" value="FNR_nucleotide-bd"/>
</dbReference>
<sequence>WPGPGSYTRQYVRYLADRSCVLAMGQLPIVFLSAGRYSPLALITGLPFSDSMLYHRWLARMVWLQVSVHSFAYTYLEVRSDYLAEVFKQAYWNWGVAATAMFWGLTILAYGQLRSRAYEVFVTLHVVMGILALVGTYYHIRLLAFWRFKVYIILTELSAAIWAFDRVARTLNRCYLSLRLRRQGFLSTATVTAHADDLLRVRIKLPVSRLRLAGEEGGRADAGSGLSSGSLVTRIAPGHSVRILVPRIQFFSDHPFTVLGTGGEAEGDNDVDDMGYVDLLVRKQKGFTKHLSKLEATTGSVDVESRGQGFVKQSAVIVEGPYGELHYDEVHNASHVLLFAGGVGVAYTLPYMIETALGNRRNVPCTMTWMIRDIALFNAVMDQLTGTVQELAARAKTAAEEMKRAPLLINLHMTSSKSATTQEPFAPIIISELDKRHDAAGKELASSSSSAEEKEEEEGEGESGRMRGTPETEGAGGFYDYLEPYFRVTTSFGRANVCDTIASAAAAADEGKRRLVVMSCGPTSLCDDVRYEAQRALRSGAWEDVGYFEECFSW</sequence>
<keyword evidence="8" id="KW-0406">Ion transport</keyword>
<evidence type="ECO:0000259" key="13">
    <source>
        <dbReference type="PROSITE" id="PS51384"/>
    </source>
</evidence>
<dbReference type="Pfam" id="PF08022">
    <property type="entry name" value="FAD_binding_8"/>
    <property type="match status" value="1"/>
</dbReference>
<comment type="similarity">
    <text evidence="2">Belongs to the ferric reductase (FRE) family.</text>
</comment>
<evidence type="ECO:0000256" key="4">
    <source>
        <dbReference type="ARBA" id="ARBA00022692"/>
    </source>
</evidence>
<dbReference type="Pfam" id="PF01794">
    <property type="entry name" value="Ferric_reduct"/>
    <property type="match status" value="1"/>
</dbReference>
<feature type="transmembrane region" description="Helical" evidence="12">
    <location>
        <begin position="117"/>
        <end position="138"/>
    </location>
</feature>
<name>A0A8X7MUU1_9BASI</name>
<evidence type="ECO:0000256" key="11">
    <source>
        <dbReference type="SAM" id="MobiDB-lite"/>
    </source>
</evidence>
<keyword evidence="4 12" id="KW-0812">Transmembrane</keyword>
<keyword evidence="5" id="KW-0249">Electron transport</keyword>
<dbReference type="InterPro" id="IPR013121">
    <property type="entry name" value="Fe_red_NAD-bd_6"/>
</dbReference>
<dbReference type="CDD" id="cd06186">
    <property type="entry name" value="NOX_Duox_like_FAD_NADP"/>
    <property type="match status" value="1"/>
</dbReference>
<evidence type="ECO:0000256" key="5">
    <source>
        <dbReference type="ARBA" id="ARBA00022982"/>
    </source>
</evidence>
<proteinExistence type="inferred from homology"/>
<dbReference type="PROSITE" id="PS51384">
    <property type="entry name" value="FAD_FR"/>
    <property type="match status" value="1"/>
</dbReference>
<dbReference type="Pfam" id="PF08030">
    <property type="entry name" value="NAD_binding_6"/>
    <property type="match status" value="1"/>
</dbReference>
<dbReference type="SFLD" id="SFLDG01168">
    <property type="entry name" value="Ferric_reductase_subgroup_(FRE"/>
    <property type="match status" value="1"/>
</dbReference>
<dbReference type="PANTHER" id="PTHR32361:SF9">
    <property type="entry name" value="FERRIC REDUCTASE TRANSMEMBRANE COMPONENT 3-RELATED"/>
    <property type="match status" value="1"/>
</dbReference>
<organism evidence="14 15">
    <name type="scientific">Tilletia controversa</name>
    <name type="common">dwarf bunt fungus</name>
    <dbReference type="NCBI Taxonomy" id="13291"/>
    <lineage>
        <taxon>Eukaryota</taxon>
        <taxon>Fungi</taxon>
        <taxon>Dikarya</taxon>
        <taxon>Basidiomycota</taxon>
        <taxon>Ustilaginomycotina</taxon>
        <taxon>Exobasidiomycetes</taxon>
        <taxon>Tilletiales</taxon>
        <taxon>Tilletiaceae</taxon>
        <taxon>Tilletia</taxon>
    </lineage>
</organism>
<gene>
    <name evidence="14" type="ORF">A4X06_0g3884</name>
</gene>
<accession>A0A8X7MUU1</accession>
<feature type="region of interest" description="Disordered" evidence="11">
    <location>
        <begin position="440"/>
        <end position="475"/>
    </location>
</feature>
<dbReference type="InterPro" id="IPR013130">
    <property type="entry name" value="Fe3_Rdtase_TM_dom"/>
</dbReference>
<dbReference type="InterPro" id="IPR017927">
    <property type="entry name" value="FAD-bd_FR_type"/>
</dbReference>
<keyword evidence="3" id="KW-0813">Transport</keyword>
<evidence type="ECO:0000256" key="9">
    <source>
        <dbReference type="ARBA" id="ARBA00023136"/>
    </source>
</evidence>
<dbReference type="GO" id="GO:0006879">
    <property type="term" value="P:intracellular iron ion homeostasis"/>
    <property type="evidence" value="ECO:0007669"/>
    <property type="project" value="TreeGrafter"/>
</dbReference>
<dbReference type="Gene3D" id="3.40.50.80">
    <property type="entry name" value="Nucleotide-binding domain of ferredoxin-NADP reductase (FNR) module"/>
    <property type="match status" value="1"/>
</dbReference>
<dbReference type="GO" id="GO:0015677">
    <property type="term" value="P:copper ion import"/>
    <property type="evidence" value="ECO:0007669"/>
    <property type="project" value="TreeGrafter"/>
</dbReference>
<evidence type="ECO:0000256" key="1">
    <source>
        <dbReference type="ARBA" id="ARBA00004141"/>
    </source>
</evidence>
<dbReference type="InterPro" id="IPR051410">
    <property type="entry name" value="Ferric/Cupric_Reductase"/>
</dbReference>
<evidence type="ECO:0000256" key="8">
    <source>
        <dbReference type="ARBA" id="ARBA00023065"/>
    </source>
</evidence>
<comment type="caution">
    <text evidence="14">The sequence shown here is derived from an EMBL/GenBank/DDBJ whole genome shotgun (WGS) entry which is preliminary data.</text>
</comment>
<reference evidence="14" key="2">
    <citation type="journal article" date="2019" name="IMA Fungus">
        <title>Genome sequencing and comparison of five Tilletia species to identify candidate genes for the detection of regulated species infecting wheat.</title>
        <authorList>
            <person name="Nguyen H.D.T."/>
            <person name="Sultana T."/>
            <person name="Kesanakurti P."/>
            <person name="Hambleton S."/>
        </authorList>
    </citation>
    <scope>NUCLEOTIDE SEQUENCE</scope>
    <source>
        <strain evidence="14">DAOMC 236426</strain>
    </source>
</reference>
<dbReference type="EMBL" id="LWDE02000378">
    <property type="protein sequence ID" value="KAE8248199.1"/>
    <property type="molecule type" value="Genomic_DNA"/>
</dbReference>
<dbReference type="SUPFAM" id="SSF52343">
    <property type="entry name" value="Ferredoxin reductase-like, C-terminal NADP-linked domain"/>
    <property type="match status" value="1"/>
</dbReference>
<dbReference type="PANTHER" id="PTHR32361">
    <property type="entry name" value="FERRIC/CUPRIC REDUCTASE TRANSMEMBRANE COMPONENT"/>
    <property type="match status" value="1"/>
</dbReference>
<dbReference type="GO" id="GO:0005886">
    <property type="term" value="C:plasma membrane"/>
    <property type="evidence" value="ECO:0007669"/>
    <property type="project" value="TreeGrafter"/>
</dbReference>
<dbReference type="GO" id="GO:0006826">
    <property type="term" value="P:iron ion transport"/>
    <property type="evidence" value="ECO:0007669"/>
    <property type="project" value="TreeGrafter"/>
</dbReference>
<reference evidence="14" key="1">
    <citation type="submission" date="2016-04" db="EMBL/GenBank/DDBJ databases">
        <authorList>
            <person name="Nguyen H.D."/>
            <person name="Samba Siva P."/>
            <person name="Cullis J."/>
            <person name="Levesque C.A."/>
            <person name="Hambleton S."/>
        </authorList>
    </citation>
    <scope>NUCLEOTIDE SEQUENCE</scope>
    <source>
        <strain evidence="14">DAOMC 236426</strain>
    </source>
</reference>
<evidence type="ECO:0000256" key="7">
    <source>
        <dbReference type="ARBA" id="ARBA00023002"/>
    </source>
</evidence>
<evidence type="ECO:0000256" key="3">
    <source>
        <dbReference type="ARBA" id="ARBA00022448"/>
    </source>
</evidence>
<evidence type="ECO:0000313" key="15">
    <source>
        <dbReference type="Proteomes" id="UP000077684"/>
    </source>
</evidence>
<dbReference type="Proteomes" id="UP000077684">
    <property type="component" value="Unassembled WGS sequence"/>
</dbReference>
<dbReference type="SFLD" id="SFLDS00052">
    <property type="entry name" value="Ferric_Reductase_Domain"/>
    <property type="match status" value="1"/>
</dbReference>
<keyword evidence="15" id="KW-1185">Reference proteome</keyword>
<dbReference type="InterPro" id="IPR013112">
    <property type="entry name" value="FAD-bd_8"/>
</dbReference>
<protein>
    <recommendedName>
        <fullName evidence="13">FAD-binding FR-type domain-containing protein</fullName>
    </recommendedName>
</protein>
<evidence type="ECO:0000256" key="6">
    <source>
        <dbReference type="ARBA" id="ARBA00022989"/>
    </source>
</evidence>
<comment type="subcellular location">
    <subcellularLocation>
        <location evidence="1">Membrane</location>
        <topology evidence="1">Multi-pass membrane protein</topology>
    </subcellularLocation>
</comment>
<feature type="domain" description="FAD-binding FR-type" evidence="13">
    <location>
        <begin position="173"/>
        <end position="328"/>
    </location>
</feature>
<dbReference type="AlphaFoldDB" id="A0A8X7MUU1"/>